<dbReference type="PANTHER" id="PTHR35145">
    <property type="entry name" value="CYTOPLASMIC PROTEIN-RELATED"/>
    <property type="match status" value="1"/>
</dbReference>
<sequence length="115" mass="12945">MHLEALRAYCLSLAAVTEDVKWDHDLCFSIGGKMFCVASMEPPFSFSFKVDAEDFQALSAMPGLSPAPYLARYHWVLANEGHTLSSQEIEHRVRESYELIKSKLPKKVLKEAGLL</sequence>
<reference evidence="1 2" key="1">
    <citation type="submission" date="2020-01" db="EMBL/GenBank/DDBJ databases">
        <authorList>
            <person name="Kim M."/>
        </authorList>
    </citation>
    <scope>NUCLEOTIDE SEQUENCE [LARGE SCALE GENOMIC DNA]</scope>
    <source>
        <strain evidence="1 2">BT10</strain>
    </source>
</reference>
<dbReference type="AlphaFoldDB" id="A0A6P1NRZ9"/>
<evidence type="ECO:0000313" key="1">
    <source>
        <dbReference type="EMBL" id="QHL86606.1"/>
    </source>
</evidence>
<protein>
    <recommendedName>
        <fullName evidence="3">MmcQ/YjbR family DNA-binding protein</fullName>
    </recommendedName>
</protein>
<name>A0A6P1NRZ9_9BACT</name>
<dbReference type="PANTHER" id="PTHR35145:SF1">
    <property type="entry name" value="CYTOPLASMIC PROTEIN"/>
    <property type="match status" value="1"/>
</dbReference>
<dbReference type="KEGG" id="nib:GU926_03785"/>
<keyword evidence="2" id="KW-1185">Reference proteome</keyword>
<evidence type="ECO:0008006" key="3">
    <source>
        <dbReference type="Google" id="ProtNLM"/>
    </source>
</evidence>
<dbReference type="InterPro" id="IPR058532">
    <property type="entry name" value="YjbR/MT2646/Rv2570-like"/>
</dbReference>
<dbReference type="EMBL" id="CP047897">
    <property type="protein sequence ID" value="QHL86606.1"/>
    <property type="molecule type" value="Genomic_DNA"/>
</dbReference>
<dbReference type="Proteomes" id="UP000464214">
    <property type="component" value="Chromosome"/>
</dbReference>
<dbReference type="SUPFAM" id="SSF142906">
    <property type="entry name" value="YjbR-like"/>
    <property type="match status" value="1"/>
</dbReference>
<proteinExistence type="predicted"/>
<dbReference type="Gene3D" id="3.90.1150.30">
    <property type="match status" value="1"/>
</dbReference>
<organism evidence="1 2">
    <name type="scientific">Nibribacter ruber</name>
    <dbReference type="NCBI Taxonomy" id="2698458"/>
    <lineage>
        <taxon>Bacteria</taxon>
        <taxon>Pseudomonadati</taxon>
        <taxon>Bacteroidota</taxon>
        <taxon>Cytophagia</taxon>
        <taxon>Cytophagales</taxon>
        <taxon>Hymenobacteraceae</taxon>
        <taxon>Nibribacter</taxon>
    </lineage>
</organism>
<gene>
    <name evidence="1" type="ORF">GU926_03785</name>
</gene>
<dbReference type="Pfam" id="PF04237">
    <property type="entry name" value="YjbR"/>
    <property type="match status" value="1"/>
</dbReference>
<accession>A0A6P1NRZ9</accession>
<dbReference type="InterPro" id="IPR007351">
    <property type="entry name" value="YjbR"/>
</dbReference>
<dbReference type="RefSeq" id="WP_160689164.1">
    <property type="nucleotide sequence ID" value="NZ_CP047897.1"/>
</dbReference>
<dbReference type="InterPro" id="IPR038056">
    <property type="entry name" value="YjbR-like_sf"/>
</dbReference>
<evidence type="ECO:0000313" key="2">
    <source>
        <dbReference type="Proteomes" id="UP000464214"/>
    </source>
</evidence>